<dbReference type="SMART" id="SM00904">
    <property type="entry name" value="Flavokinase"/>
    <property type="match status" value="1"/>
</dbReference>
<keyword evidence="11 15" id="KW-0067">ATP-binding</keyword>
<organism evidence="17 18">
    <name type="scientific">Oricola cellulosilytica</name>
    <dbReference type="NCBI Taxonomy" id="1429082"/>
    <lineage>
        <taxon>Bacteria</taxon>
        <taxon>Pseudomonadati</taxon>
        <taxon>Pseudomonadota</taxon>
        <taxon>Alphaproteobacteria</taxon>
        <taxon>Hyphomicrobiales</taxon>
        <taxon>Ahrensiaceae</taxon>
        <taxon>Oricola</taxon>
    </lineage>
</organism>
<dbReference type="InterPro" id="IPR002606">
    <property type="entry name" value="Riboflavin_kinase_bac"/>
</dbReference>
<comment type="function">
    <text evidence="1">Catalyzes the phosphorylation of riboflavin to FMN followed by the adenylation of FMN to FAD.</text>
</comment>
<comment type="similarity">
    <text evidence="15">Belongs to the ribF family.</text>
</comment>
<evidence type="ECO:0000256" key="12">
    <source>
        <dbReference type="ARBA" id="ARBA00023268"/>
    </source>
</evidence>
<evidence type="ECO:0000256" key="5">
    <source>
        <dbReference type="ARBA" id="ARBA00022643"/>
    </source>
</evidence>
<keyword evidence="18" id="KW-1185">Reference proteome</keyword>
<dbReference type="CDD" id="cd02064">
    <property type="entry name" value="FAD_synthetase_N"/>
    <property type="match status" value="1"/>
</dbReference>
<dbReference type="EC" id="2.7.7.2" evidence="15"/>
<dbReference type="InterPro" id="IPR015864">
    <property type="entry name" value="FAD_synthase"/>
</dbReference>
<evidence type="ECO:0000259" key="16">
    <source>
        <dbReference type="SMART" id="SM00904"/>
    </source>
</evidence>
<dbReference type="InterPro" id="IPR023465">
    <property type="entry name" value="Riboflavin_kinase_dom_sf"/>
</dbReference>
<dbReference type="InterPro" id="IPR014729">
    <property type="entry name" value="Rossmann-like_a/b/a_fold"/>
</dbReference>
<dbReference type="AlphaFoldDB" id="A0A4R0PFM2"/>
<comment type="caution">
    <text evidence="17">The sequence shown here is derived from an EMBL/GenBank/DDBJ whole genome shotgun (WGS) entry which is preliminary data.</text>
</comment>
<dbReference type="Gene3D" id="3.40.50.620">
    <property type="entry name" value="HUPs"/>
    <property type="match status" value="1"/>
</dbReference>
<dbReference type="GO" id="GO:0005524">
    <property type="term" value="F:ATP binding"/>
    <property type="evidence" value="ECO:0007669"/>
    <property type="project" value="UniProtKB-UniRule"/>
</dbReference>
<keyword evidence="12" id="KW-0511">Multifunctional enzyme</keyword>
<dbReference type="InterPro" id="IPR015865">
    <property type="entry name" value="Riboflavin_kinase_bac/euk"/>
</dbReference>
<protein>
    <recommendedName>
        <fullName evidence="15">Riboflavin biosynthesis protein</fullName>
    </recommendedName>
    <domain>
        <recommendedName>
            <fullName evidence="15">Riboflavin kinase</fullName>
            <ecNumber evidence="15">2.7.1.26</ecNumber>
        </recommendedName>
        <alternativeName>
            <fullName evidence="15">Flavokinase</fullName>
        </alternativeName>
    </domain>
    <domain>
        <recommendedName>
            <fullName evidence="15">FMN adenylyltransferase</fullName>
            <ecNumber evidence="15">2.7.7.2</ecNumber>
        </recommendedName>
        <alternativeName>
            <fullName evidence="15">FAD pyrophosphorylase</fullName>
        </alternativeName>
        <alternativeName>
            <fullName evidence="15">FAD synthase</fullName>
        </alternativeName>
    </domain>
</protein>
<dbReference type="Pfam" id="PF06574">
    <property type="entry name" value="FAD_syn"/>
    <property type="match status" value="1"/>
</dbReference>
<keyword evidence="4 15" id="KW-0285">Flavoprotein</keyword>
<evidence type="ECO:0000256" key="11">
    <source>
        <dbReference type="ARBA" id="ARBA00022840"/>
    </source>
</evidence>
<evidence type="ECO:0000256" key="8">
    <source>
        <dbReference type="ARBA" id="ARBA00022741"/>
    </source>
</evidence>
<keyword evidence="7 15" id="KW-0548">Nucleotidyltransferase</keyword>
<dbReference type="NCBIfam" id="NF004160">
    <property type="entry name" value="PRK05627.1-3"/>
    <property type="match status" value="1"/>
</dbReference>
<keyword evidence="9 15" id="KW-0418">Kinase</keyword>
<dbReference type="PIRSF" id="PIRSF004491">
    <property type="entry name" value="FAD_Synth"/>
    <property type="match status" value="1"/>
</dbReference>
<dbReference type="EMBL" id="SJST01000001">
    <property type="protein sequence ID" value="TCD16636.1"/>
    <property type="molecule type" value="Genomic_DNA"/>
</dbReference>
<dbReference type="NCBIfam" id="TIGR00083">
    <property type="entry name" value="ribF"/>
    <property type="match status" value="1"/>
</dbReference>
<gene>
    <name evidence="17" type="ORF">E0D97_04270</name>
</gene>
<evidence type="ECO:0000256" key="14">
    <source>
        <dbReference type="ARBA" id="ARBA00049494"/>
    </source>
</evidence>
<evidence type="ECO:0000256" key="15">
    <source>
        <dbReference type="PIRNR" id="PIRNR004491"/>
    </source>
</evidence>
<dbReference type="UniPathway" id="UPA00276">
    <property type="reaction ID" value="UER00406"/>
</dbReference>
<sequence>MPPRFDSPDTLPDTLRGGVVAIGNFDGVHRGHQAVLNAALRFADREKRPALVLTFEPHPRQVFRPDIPLFRITPATMKAGILGALGFDAVIEMGFTLDFAKLTADEFVGSVIVGGLAASRVVTGFDFHFGRHRQGGPAYLMEAGKNSGFEVTLVDAFRDADAEVVSSTRIREELLDGDIAGANQLLGYRYRITAEVIRGKQLGRTLGYPTANMALPENAALRHGIYAVRFHRADGSVHDGVASFGRRPTVDEDGVALLETHLFDCSDDLYGETCTVSFCEFLRGEEKFQNLDALTAQMKRDEAASRAILSALRPISELDRKLTFPDRAG</sequence>
<dbReference type="UniPathway" id="UPA00277">
    <property type="reaction ID" value="UER00407"/>
</dbReference>
<evidence type="ECO:0000256" key="2">
    <source>
        <dbReference type="ARBA" id="ARBA00004726"/>
    </source>
</evidence>
<dbReference type="RefSeq" id="WP_131565669.1">
    <property type="nucleotide sequence ID" value="NZ_JAINFK010000001.1"/>
</dbReference>
<evidence type="ECO:0000256" key="13">
    <source>
        <dbReference type="ARBA" id="ARBA00047880"/>
    </source>
</evidence>
<evidence type="ECO:0000256" key="3">
    <source>
        <dbReference type="ARBA" id="ARBA00005201"/>
    </source>
</evidence>
<feature type="domain" description="Riboflavin kinase" evidence="16">
    <location>
        <begin position="185"/>
        <end position="310"/>
    </location>
</feature>
<keyword evidence="8 15" id="KW-0547">Nucleotide-binding</keyword>
<dbReference type="SUPFAM" id="SSF82114">
    <property type="entry name" value="Riboflavin kinase-like"/>
    <property type="match status" value="1"/>
</dbReference>
<dbReference type="PANTHER" id="PTHR22749:SF6">
    <property type="entry name" value="RIBOFLAVIN KINASE"/>
    <property type="match status" value="1"/>
</dbReference>
<evidence type="ECO:0000256" key="4">
    <source>
        <dbReference type="ARBA" id="ARBA00022630"/>
    </source>
</evidence>
<proteinExistence type="inferred from homology"/>
<dbReference type="OrthoDB" id="9803667at2"/>
<dbReference type="GO" id="GO:0006747">
    <property type="term" value="P:FAD biosynthetic process"/>
    <property type="evidence" value="ECO:0007669"/>
    <property type="project" value="UniProtKB-UniRule"/>
</dbReference>
<dbReference type="Pfam" id="PF01687">
    <property type="entry name" value="Flavokinase"/>
    <property type="match status" value="1"/>
</dbReference>
<dbReference type="FunFam" id="3.40.50.620:FF:000021">
    <property type="entry name" value="Riboflavin biosynthesis protein"/>
    <property type="match status" value="1"/>
</dbReference>
<dbReference type="GO" id="GO:0009231">
    <property type="term" value="P:riboflavin biosynthetic process"/>
    <property type="evidence" value="ECO:0007669"/>
    <property type="project" value="InterPro"/>
</dbReference>
<evidence type="ECO:0000256" key="9">
    <source>
        <dbReference type="ARBA" id="ARBA00022777"/>
    </source>
</evidence>
<dbReference type="SUPFAM" id="SSF52374">
    <property type="entry name" value="Nucleotidylyl transferase"/>
    <property type="match status" value="1"/>
</dbReference>
<comment type="catalytic activity">
    <reaction evidence="14 15">
        <text>FMN + ATP + H(+) = FAD + diphosphate</text>
        <dbReference type="Rhea" id="RHEA:17237"/>
        <dbReference type="ChEBI" id="CHEBI:15378"/>
        <dbReference type="ChEBI" id="CHEBI:30616"/>
        <dbReference type="ChEBI" id="CHEBI:33019"/>
        <dbReference type="ChEBI" id="CHEBI:57692"/>
        <dbReference type="ChEBI" id="CHEBI:58210"/>
        <dbReference type="EC" id="2.7.7.2"/>
    </reaction>
</comment>
<accession>A0A4R0PFM2</accession>
<evidence type="ECO:0000256" key="10">
    <source>
        <dbReference type="ARBA" id="ARBA00022827"/>
    </source>
</evidence>
<dbReference type="EC" id="2.7.1.26" evidence="15"/>
<keyword evidence="6 15" id="KW-0808">Transferase</keyword>
<dbReference type="GO" id="GO:0008531">
    <property type="term" value="F:riboflavin kinase activity"/>
    <property type="evidence" value="ECO:0007669"/>
    <property type="project" value="UniProtKB-UniRule"/>
</dbReference>
<comment type="pathway">
    <text evidence="3 15">Cofactor biosynthesis; FMN biosynthesis; FMN from riboflavin (ATP route): step 1/1.</text>
</comment>
<keyword evidence="5 15" id="KW-0288">FMN</keyword>
<evidence type="ECO:0000256" key="7">
    <source>
        <dbReference type="ARBA" id="ARBA00022695"/>
    </source>
</evidence>
<dbReference type="PANTHER" id="PTHR22749">
    <property type="entry name" value="RIBOFLAVIN KINASE/FMN ADENYLYLTRANSFERASE"/>
    <property type="match status" value="1"/>
</dbReference>
<evidence type="ECO:0000256" key="1">
    <source>
        <dbReference type="ARBA" id="ARBA00002121"/>
    </source>
</evidence>
<dbReference type="Gene3D" id="2.40.30.30">
    <property type="entry name" value="Riboflavin kinase-like"/>
    <property type="match status" value="1"/>
</dbReference>
<dbReference type="GO" id="GO:0009398">
    <property type="term" value="P:FMN biosynthetic process"/>
    <property type="evidence" value="ECO:0007669"/>
    <property type="project" value="UniProtKB-UniRule"/>
</dbReference>
<dbReference type="GO" id="GO:0003919">
    <property type="term" value="F:FMN adenylyltransferase activity"/>
    <property type="evidence" value="ECO:0007669"/>
    <property type="project" value="UniProtKB-UniRule"/>
</dbReference>
<dbReference type="Proteomes" id="UP000291301">
    <property type="component" value="Unassembled WGS sequence"/>
</dbReference>
<comment type="catalytic activity">
    <reaction evidence="13 15">
        <text>riboflavin + ATP = FMN + ADP + H(+)</text>
        <dbReference type="Rhea" id="RHEA:14357"/>
        <dbReference type="ChEBI" id="CHEBI:15378"/>
        <dbReference type="ChEBI" id="CHEBI:30616"/>
        <dbReference type="ChEBI" id="CHEBI:57986"/>
        <dbReference type="ChEBI" id="CHEBI:58210"/>
        <dbReference type="ChEBI" id="CHEBI:456216"/>
        <dbReference type="EC" id="2.7.1.26"/>
    </reaction>
</comment>
<name>A0A4R0PFM2_9HYPH</name>
<dbReference type="NCBIfam" id="NF004159">
    <property type="entry name" value="PRK05627.1-2"/>
    <property type="match status" value="1"/>
</dbReference>
<comment type="pathway">
    <text evidence="2 15">Cofactor biosynthesis; FAD biosynthesis; FAD from FMN: step 1/1.</text>
</comment>
<dbReference type="InterPro" id="IPR023468">
    <property type="entry name" value="Riboflavin_kinase"/>
</dbReference>
<keyword evidence="10 15" id="KW-0274">FAD</keyword>
<reference evidence="17 18" key="1">
    <citation type="journal article" date="2015" name="Antonie Van Leeuwenhoek">
        <title>Oricola cellulosilytica gen. nov., sp. nov., a cellulose-degrading bacterium of the family Phyllobacteriaceae isolated from surface seashore water, and emended descriptions of Mesorhizobium loti and Phyllobacterium myrsinacearum.</title>
        <authorList>
            <person name="Hameed A."/>
            <person name="Shahina M."/>
            <person name="Lai W.A."/>
            <person name="Lin S.Y."/>
            <person name="Young L.S."/>
            <person name="Liu Y.C."/>
            <person name="Hsu Y.H."/>
            <person name="Young C.C."/>
        </authorList>
    </citation>
    <scope>NUCLEOTIDE SEQUENCE [LARGE SCALE GENOMIC DNA]</scope>
    <source>
        <strain evidence="17 18">KCTC 52183</strain>
    </source>
</reference>
<evidence type="ECO:0000256" key="6">
    <source>
        <dbReference type="ARBA" id="ARBA00022679"/>
    </source>
</evidence>
<evidence type="ECO:0000313" key="18">
    <source>
        <dbReference type="Proteomes" id="UP000291301"/>
    </source>
</evidence>
<evidence type="ECO:0000313" key="17">
    <source>
        <dbReference type="EMBL" id="TCD16636.1"/>
    </source>
</evidence>